<organism evidence="1 2">
    <name type="scientific">Pyronema omphalodes (strain CBS 100304)</name>
    <name type="common">Pyronema confluens</name>
    <dbReference type="NCBI Taxonomy" id="1076935"/>
    <lineage>
        <taxon>Eukaryota</taxon>
        <taxon>Fungi</taxon>
        <taxon>Dikarya</taxon>
        <taxon>Ascomycota</taxon>
        <taxon>Pezizomycotina</taxon>
        <taxon>Pezizomycetes</taxon>
        <taxon>Pezizales</taxon>
        <taxon>Pyronemataceae</taxon>
        <taxon>Pyronema</taxon>
    </lineage>
</organism>
<dbReference type="EMBL" id="HF936586">
    <property type="protein sequence ID" value="CCX34644.1"/>
    <property type="molecule type" value="Genomic_DNA"/>
</dbReference>
<evidence type="ECO:0000313" key="1">
    <source>
        <dbReference type="EMBL" id="CCX34644.1"/>
    </source>
</evidence>
<gene>
    <name evidence="1" type="ORF">PCON_04127</name>
</gene>
<dbReference type="Proteomes" id="UP000018144">
    <property type="component" value="Unassembled WGS sequence"/>
</dbReference>
<reference evidence="1 2" key="1">
    <citation type="journal article" date="2013" name="PLoS Genet.">
        <title>The genome and development-dependent transcriptomes of Pyronema confluens: a window into fungal evolution.</title>
        <authorList>
            <person name="Traeger S."/>
            <person name="Altegoer F."/>
            <person name="Freitag M."/>
            <person name="Gabaldon T."/>
            <person name="Kempken F."/>
            <person name="Kumar A."/>
            <person name="Marcet-Houben M."/>
            <person name="Poggeler S."/>
            <person name="Stajich J.E."/>
            <person name="Nowrousian M."/>
        </authorList>
    </citation>
    <scope>NUCLEOTIDE SEQUENCE [LARGE SCALE GENOMIC DNA]</scope>
    <source>
        <strain evidence="2">CBS 100304</strain>
        <tissue evidence="1">Vegetative mycelium</tissue>
    </source>
</reference>
<accession>U4LSN3</accession>
<sequence>MPIVKLTSS</sequence>
<evidence type="ECO:0000313" key="2">
    <source>
        <dbReference type="Proteomes" id="UP000018144"/>
    </source>
</evidence>
<keyword evidence="2" id="KW-1185">Reference proteome</keyword>
<protein>
    <submittedName>
        <fullName evidence="1">Uncharacterized protein</fullName>
    </submittedName>
</protein>
<proteinExistence type="predicted"/>
<name>U4LSN3_PYROM</name>